<dbReference type="InterPro" id="IPR051397">
    <property type="entry name" value="Zn-ADH-like_protein"/>
</dbReference>
<evidence type="ECO:0000259" key="1">
    <source>
        <dbReference type="SMART" id="SM00829"/>
    </source>
</evidence>
<organism evidence="2 3">
    <name type="scientific">Methylobacterium aquaticum</name>
    <dbReference type="NCBI Taxonomy" id="270351"/>
    <lineage>
        <taxon>Bacteria</taxon>
        <taxon>Pseudomonadati</taxon>
        <taxon>Pseudomonadota</taxon>
        <taxon>Alphaproteobacteria</taxon>
        <taxon>Hyphomicrobiales</taxon>
        <taxon>Methylobacteriaceae</taxon>
        <taxon>Methylobacterium</taxon>
    </lineage>
</organism>
<dbReference type="InterPro" id="IPR013149">
    <property type="entry name" value="ADH-like_C"/>
</dbReference>
<name>A0A0C6EWP2_9HYPH</name>
<gene>
    <name evidence="2" type="primary">qor</name>
    <name evidence="2" type="ORF">Maq22A_c05580</name>
</gene>
<dbReference type="Pfam" id="PF08240">
    <property type="entry name" value="ADH_N"/>
    <property type="match status" value="1"/>
</dbReference>
<dbReference type="Gene3D" id="3.90.180.10">
    <property type="entry name" value="Medium-chain alcohol dehydrogenases, catalytic domain"/>
    <property type="match status" value="1"/>
</dbReference>
<evidence type="ECO:0000313" key="2">
    <source>
        <dbReference type="EMBL" id="BAQ44496.1"/>
    </source>
</evidence>
<dbReference type="Pfam" id="PF00107">
    <property type="entry name" value="ADH_zinc_N"/>
    <property type="match status" value="1"/>
</dbReference>
<reference evidence="3" key="2">
    <citation type="submission" date="2015-01" db="EMBL/GenBank/DDBJ databases">
        <title>Complete genome sequence of Methylobacterium aquaticum strain 22A.</title>
        <authorList>
            <person name="Tani A."/>
            <person name="Ogura Y."/>
            <person name="Hayashi T."/>
        </authorList>
    </citation>
    <scope>NUCLEOTIDE SEQUENCE [LARGE SCALE GENOMIC DNA]</scope>
    <source>
        <strain evidence="3">MA-22A</strain>
    </source>
</reference>
<feature type="domain" description="Enoyl reductase (ER)" evidence="1">
    <location>
        <begin position="10"/>
        <end position="357"/>
    </location>
</feature>
<dbReference type="SUPFAM" id="SSF50129">
    <property type="entry name" value="GroES-like"/>
    <property type="match status" value="1"/>
</dbReference>
<dbReference type="Proteomes" id="UP000061432">
    <property type="component" value="Chromosome"/>
</dbReference>
<dbReference type="InterPro" id="IPR011032">
    <property type="entry name" value="GroES-like_sf"/>
</dbReference>
<dbReference type="OrthoDB" id="9787435at2"/>
<dbReference type="Gene3D" id="3.40.50.720">
    <property type="entry name" value="NAD(P)-binding Rossmann-like Domain"/>
    <property type="match status" value="1"/>
</dbReference>
<dbReference type="InterPro" id="IPR036291">
    <property type="entry name" value="NAD(P)-bd_dom_sf"/>
</dbReference>
<dbReference type="KEGG" id="maqu:Maq22A_c05580"/>
<dbReference type="STRING" id="270351.Maq22A_c05580"/>
<reference evidence="2 3" key="1">
    <citation type="journal article" date="2015" name="Genome Announc.">
        <title>Complete Genome Sequence of Methylobacterium aquaticum Strain 22A, Isolated from Racomitrium japonicum Moss.</title>
        <authorList>
            <person name="Tani A."/>
            <person name="Ogura Y."/>
            <person name="Hayashi T."/>
            <person name="Kimbara K."/>
        </authorList>
    </citation>
    <scope>NUCLEOTIDE SEQUENCE [LARGE SCALE GENOMIC DNA]</scope>
    <source>
        <strain evidence="2 3">MA-22A</strain>
    </source>
</reference>
<dbReference type="PANTHER" id="PTHR43677">
    <property type="entry name" value="SHORT-CHAIN DEHYDROGENASE/REDUCTASE"/>
    <property type="match status" value="1"/>
</dbReference>
<accession>A0A0C6EWP2</accession>
<sequence length="371" mass="39247">MKAAVLKAFGSPLAVEHRPDPVLGTGEVIVDVVAAPILSYADEVFSGARNYPLPPPVVPGCGAIGRVRAVGPDATKLASGDWVFCDPTVRSRDDALMPDIVLQGWSARGEGGAKLQRYHLDGAFAEQVRVPTENAIPIGPIAETEAARWCAINTLLIPYGGLLAANLQAGETLLVSGATGNFGSATVAVALAMGAACIVTPGRNEAVLADLARRFGSRVRPVMLTGNEEVDRARMMEAAQGPIDCVLDILPPSVRTQVVRAAVMSVRPYGRVILMGGVGMLGGDDLALPYPWIMRNDITVRGKWMYPPEAVRMIVGLVRAGLLRLEEYAVTEFALSRVNEAIVHAAANGGPFRLTVLRPGGAMRDSVRKSP</sequence>
<proteinExistence type="predicted"/>
<dbReference type="AlphaFoldDB" id="A0A0C6EWP2"/>
<dbReference type="InterPro" id="IPR013154">
    <property type="entry name" value="ADH-like_N"/>
</dbReference>
<evidence type="ECO:0000313" key="3">
    <source>
        <dbReference type="Proteomes" id="UP000061432"/>
    </source>
</evidence>
<dbReference type="RefSeq" id="WP_060845995.1">
    <property type="nucleotide sequence ID" value="NZ_AP014704.1"/>
</dbReference>
<dbReference type="EMBL" id="AP014704">
    <property type="protein sequence ID" value="BAQ44496.1"/>
    <property type="molecule type" value="Genomic_DNA"/>
</dbReference>
<dbReference type="GO" id="GO:0016491">
    <property type="term" value="F:oxidoreductase activity"/>
    <property type="evidence" value="ECO:0007669"/>
    <property type="project" value="InterPro"/>
</dbReference>
<dbReference type="PATRIC" id="fig|270351.10.peg.1062"/>
<dbReference type="InterPro" id="IPR020843">
    <property type="entry name" value="ER"/>
</dbReference>
<dbReference type="SUPFAM" id="SSF51735">
    <property type="entry name" value="NAD(P)-binding Rossmann-fold domains"/>
    <property type="match status" value="1"/>
</dbReference>
<dbReference type="PANTHER" id="PTHR43677:SF4">
    <property type="entry name" value="QUINONE OXIDOREDUCTASE-LIKE PROTEIN 2"/>
    <property type="match status" value="1"/>
</dbReference>
<dbReference type="SMART" id="SM00829">
    <property type="entry name" value="PKS_ER"/>
    <property type="match status" value="1"/>
</dbReference>
<protein>
    <submittedName>
        <fullName evidence="2">NADPH:quinone reductase and related Zn-dependent oxidoreductases</fullName>
    </submittedName>
</protein>